<evidence type="ECO:0000313" key="5">
    <source>
        <dbReference type="Proteomes" id="UP000317494"/>
    </source>
</evidence>
<evidence type="ECO:0000313" key="4">
    <source>
        <dbReference type="EMBL" id="TPX50722.1"/>
    </source>
</evidence>
<dbReference type="Proteomes" id="UP000317494">
    <property type="component" value="Unassembled WGS sequence"/>
</dbReference>
<dbReference type="EMBL" id="QEAM01000231">
    <property type="protein sequence ID" value="TPX43259.1"/>
    <property type="molecule type" value="Genomic_DNA"/>
</dbReference>
<evidence type="ECO:0000313" key="6">
    <source>
        <dbReference type="Proteomes" id="UP000320475"/>
    </source>
</evidence>
<dbReference type="EMBL" id="QEAN01000063">
    <property type="protein sequence ID" value="TPX50722.1"/>
    <property type="molecule type" value="Genomic_DNA"/>
</dbReference>
<gene>
    <name evidence="3" type="ORF">SeLEV6574_g05163</name>
    <name evidence="4" type="ORF">SeMB42_g02167</name>
</gene>
<protein>
    <recommendedName>
        <fullName evidence="2">Hypervirulence associated protein TUDOR domain-containing protein</fullName>
    </recommendedName>
</protein>
<dbReference type="Pfam" id="PF11160">
    <property type="entry name" value="Hva1_TUDOR"/>
    <property type="match status" value="1"/>
</dbReference>
<feature type="region of interest" description="Disordered" evidence="1">
    <location>
        <begin position="38"/>
        <end position="64"/>
    </location>
</feature>
<organism evidence="3 6">
    <name type="scientific">Synchytrium endobioticum</name>
    <dbReference type="NCBI Taxonomy" id="286115"/>
    <lineage>
        <taxon>Eukaryota</taxon>
        <taxon>Fungi</taxon>
        <taxon>Fungi incertae sedis</taxon>
        <taxon>Chytridiomycota</taxon>
        <taxon>Chytridiomycota incertae sedis</taxon>
        <taxon>Chytridiomycetes</taxon>
        <taxon>Synchytriales</taxon>
        <taxon>Synchytriaceae</taxon>
        <taxon>Synchytrium</taxon>
    </lineage>
</organism>
<keyword evidence="5" id="KW-1185">Reference proteome</keyword>
<dbReference type="OrthoDB" id="10052172at2759"/>
<evidence type="ECO:0000256" key="1">
    <source>
        <dbReference type="SAM" id="MobiDB-lite"/>
    </source>
</evidence>
<reference evidence="5 6" key="1">
    <citation type="journal article" date="2019" name="Sci. Rep.">
        <title>Comparative genomics of chytrid fungi reveal insights into the obligate biotrophic and pathogenic lifestyle of Synchytrium endobioticum.</title>
        <authorList>
            <person name="van de Vossenberg B.T.L.H."/>
            <person name="Warris S."/>
            <person name="Nguyen H.D.T."/>
            <person name="van Gent-Pelzer M.P.E."/>
            <person name="Joly D.L."/>
            <person name="van de Geest H.C."/>
            <person name="Bonants P.J.M."/>
            <person name="Smith D.S."/>
            <person name="Levesque C.A."/>
            <person name="van der Lee T.A.J."/>
        </authorList>
    </citation>
    <scope>NUCLEOTIDE SEQUENCE [LARGE SCALE GENOMIC DNA]</scope>
    <source>
        <strain evidence="3 6">LEV6574</strain>
        <strain evidence="4 5">MB42</strain>
    </source>
</reference>
<feature type="compositionally biased region" description="Basic and acidic residues" evidence="1">
    <location>
        <begin position="38"/>
        <end position="51"/>
    </location>
</feature>
<feature type="domain" description="Hypervirulence associated protein TUDOR" evidence="2">
    <location>
        <begin position="84"/>
        <end position="129"/>
    </location>
</feature>
<sequence>MFRRFFSPSTNAEQNSLARLAAPLSQVPNFISIHTRNMSERPGHVPEDHHHGTPRPGSQIEKEDVEIKKGHRYEYHGIEGSMQTSTGVVIDILTQPDIAGSTHKRVKASEEEPRYVIRNDHTGKETAYYKRAFEREVSADEDIKQYHK</sequence>
<dbReference type="Proteomes" id="UP000320475">
    <property type="component" value="Unassembled WGS sequence"/>
</dbReference>
<comment type="caution">
    <text evidence="3">The sequence shown here is derived from an EMBL/GenBank/DDBJ whole genome shotgun (WGS) entry which is preliminary data.</text>
</comment>
<dbReference type="InterPro" id="IPR021331">
    <property type="entry name" value="Hva1_TUDOR"/>
</dbReference>
<name>A0A507CVP7_9FUNG</name>
<dbReference type="VEuPathDB" id="FungiDB:SeMB42_g02167"/>
<dbReference type="AlphaFoldDB" id="A0A507CVP7"/>
<accession>A0A507CVP7</accession>
<evidence type="ECO:0000313" key="3">
    <source>
        <dbReference type="EMBL" id="TPX43259.1"/>
    </source>
</evidence>
<evidence type="ECO:0000259" key="2">
    <source>
        <dbReference type="Pfam" id="PF11160"/>
    </source>
</evidence>
<proteinExistence type="predicted"/>